<evidence type="ECO:0000259" key="4">
    <source>
        <dbReference type="PROSITE" id="PS50042"/>
    </source>
</evidence>
<dbReference type="InterPro" id="IPR036390">
    <property type="entry name" value="WH_DNA-bd_sf"/>
</dbReference>
<dbReference type="PROSITE" id="PS51063">
    <property type="entry name" value="HTH_CRP_2"/>
    <property type="match status" value="1"/>
</dbReference>
<dbReference type="Proteomes" id="UP001500689">
    <property type="component" value="Unassembled WGS sequence"/>
</dbReference>
<dbReference type="Gene3D" id="2.60.120.10">
    <property type="entry name" value="Jelly Rolls"/>
    <property type="match status" value="1"/>
</dbReference>
<proteinExistence type="predicted"/>
<name>A0ABP6W8D3_9PSEU</name>
<dbReference type="InterPro" id="IPR050397">
    <property type="entry name" value="Env_Response_Regulators"/>
</dbReference>
<dbReference type="InterPro" id="IPR014710">
    <property type="entry name" value="RmlC-like_jellyroll"/>
</dbReference>
<keyword evidence="2" id="KW-0238">DNA-binding</keyword>
<dbReference type="SUPFAM" id="SSF46785">
    <property type="entry name" value="Winged helix' DNA-binding domain"/>
    <property type="match status" value="1"/>
</dbReference>
<accession>A0ABP6W8D3</accession>
<protein>
    <recommendedName>
        <fullName evidence="8">cAMP-binding domain of CRP or a regulatory subunit of cAMP-dependent protein kinases</fullName>
    </recommendedName>
</protein>
<evidence type="ECO:0000259" key="5">
    <source>
        <dbReference type="PROSITE" id="PS51063"/>
    </source>
</evidence>
<dbReference type="InterPro" id="IPR018490">
    <property type="entry name" value="cNMP-bd_dom_sf"/>
</dbReference>
<dbReference type="Gene3D" id="1.10.10.10">
    <property type="entry name" value="Winged helix-like DNA-binding domain superfamily/Winged helix DNA-binding domain"/>
    <property type="match status" value="1"/>
</dbReference>
<gene>
    <name evidence="6" type="ORF">GCM10022222_33300</name>
</gene>
<dbReference type="Pfam" id="PF00027">
    <property type="entry name" value="cNMP_binding"/>
    <property type="match status" value="1"/>
</dbReference>
<dbReference type="PANTHER" id="PTHR24567:SF68">
    <property type="entry name" value="DNA-BINDING TRANSCRIPTIONAL DUAL REGULATOR CRP"/>
    <property type="match status" value="1"/>
</dbReference>
<dbReference type="PROSITE" id="PS50042">
    <property type="entry name" value="CNMP_BINDING_3"/>
    <property type="match status" value="1"/>
</dbReference>
<sequence>MVDGWRQPSFLDRLAERDRTALLQLGTPQQVAAGQSVLRLGEAGADVVVLEAGYVKVTSTDPQAHHVILDIGGRGGLYGEAAVISGRPRMADVVALSELSVRRIDADSFIRFLRAHPDAGHQLLVLFACRLSDAQRQRTHTRAPDTVTRVARRLAYLVGVCGRNTGSYWQLEAPLSQEELAAFIPLGRTALATALEQLRELGVISTRRRGLSVLDLDRLLQLANM</sequence>
<evidence type="ECO:0000313" key="6">
    <source>
        <dbReference type="EMBL" id="GAA3547016.1"/>
    </source>
</evidence>
<feature type="domain" description="HTH crp-type" evidence="5">
    <location>
        <begin position="144"/>
        <end position="217"/>
    </location>
</feature>
<organism evidence="6 7">
    <name type="scientific">Amycolatopsis ultiminotia</name>
    <dbReference type="NCBI Taxonomy" id="543629"/>
    <lineage>
        <taxon>Bacteria</taxon>
        <taxon>Bacillati</taxon>
        <taxon>Actinomycetota</taxon>
        <taxon>Actinomycetes</taxon>
        <taxon>Pseudonocardiales</taxon>
        <taxon>Pseudonocardiaceae</taxon>
        <taxon>Amycolatopsis</taxon>
    </lineage>
</organism>
<dbReference type="InterPro" id="IPR000595">
    <property type="entry name" value="cNMP-bd_dom"/>
</dbReference>
<dbReference type="RefSeq" id="WP_344860640.1">
    <property type="nucleotide sequence ID" value="NZ_BAAAZN010000006.1"/>
</dbReference>
<evidence type="ECO:0008006" key="8">
    <source>
        <dbReference type="Google" id="ProtNLM"/>
    </source>
</evidence>
<reference evidence="7" key="1">
    <citation type="journal article" date="2019" name="Int. J. Syst. Evol. Microbiol.">
        <title>The Global Catalogue of Microorganisms (GCM) 10K type strain sequencing project: providing services to taxonomists for standard genome sequencing and annotation.</title>
        <authorList>
            <consortium name="The Broad Institute Genomics Platform"/>
            <consortium name="The Broad Institute Genome Sequencing Center for Infectious Disease"/>
            <person name="Wu L."/>
            <person name="Ma J."/>
        </authorList>
    </citation>
    <scope>NUCLEOTIDE SEQUENCE [LARGE SCALE GENOMIC DNA]</scope>
    <source>
        <strain evidence="7">JCM 16898</strain>
    </source>
</reference>
<dbReference type="SUPFAM" id="SSF51206">
    <property type="entry name" value="cAMP-binding domain-like"/>
    <property type="match status" value="1"/>
</dbReference>
<evidence type="ECO:0000256" key="2">
    <source>
        <dbReference type="ARBA" id="ARBA00023125"/>
    </source>
</evidence>
<dbReference type="CDD" id="cd00038">
    <property type="entry name" value="CAP_ED"/>
    <property type="match status" value="1"/>
</dbReference>
<evidence type="ECO:0000256" key="3">
    <source>
        <dbReference type="ARBA" id="ARBA00023163"/>
    </source>
</evidence>
<keyword evidence="3" id="KW-0804">Transcription</keyword>
<dbReference type="SMART" id="SM00100">
    <property type="entry name" value="cNMP"/>
    <property type="match status" value="1"/>
</dbReference>
<keyword evidence="7" id="KW-1185">Reference proteome</keyword>
<dbReference type="InterPro" id="IPR036388">
    <property type="entry name" value="WH-like_DNA-bd_sf"/>
</dbReference>
<keyword evidence="1" id="KW-0805">Transcription regulation</keyword>
<evidence type="ECO:0000313" key="7">
    <source>
        <dbReference type="Proteomes" id="UP001500689"/>
    </source>
</evidence>
<dbReference type="Pfam" id="PF13545">
    <property type="entry name" value="HTH_Crp_2"/>
    <property type="match status" value="1"/>
</dbReference>
<evidence type="ECO:0000256" key="1">
    <source>
        <dbReference type="ARBA" id="ARBA00023015"/>
    </source>
</evidence>
<comment type="caution">
    <text evidence="6">The sequence shown here is derived from an EMBL/GenBank/DDBJ whole genome shotgun (WGS) entry which is preliminary data.</text>
</comment>
<dbReference type="PANTHER" id="PTHR24567">
    <property type="entry name" value="CRP FAMILY TRANSCRIPTIONAL REGULATORY PROTEIN"/>
    <property type="match status" value="1"/>
</dbReference>
<dbReference type="EMBL" id="BAAAZN010000006">
    <property type="protein sequence ID" value="GAA3547016.1"/>
    <property type="molecule type" value="Genomic_DNA"/>
</dbReference>
<feature type="domain" description="Cyclic nucleotide-binding" evidence="4">
    <location>
        <begin position="10"/>
        <end position="130"/>
    </location>
</feature>
<dbReference type="InterPro" id="IPR012318">
    <property type="entry name" value="HTH_CRP"/>
</dbReference>